<accession>A0ABR0BQ96</accession>
<feature type="transmembrane region" description="Helical" evidence="1">
    <location>
        <begin position="374"/>
        <end position="396"/>
    </location>
</feature>
<evidence type="ECO:0000256" key="1">
    <source>
        <dbReference type="SAM" id="Phobius"/>
    </source>
</evidence>
<feature type="transmembrane region" description="Helical" evidence="1">
    <location>
        <begin position="416"/>
        <end position="437"/>
    </location>
</feature>
<feature type="domain" description="PTM1-like N-terminal" evidence="2">
    <location>
        <begin position="86"/>
        <end position="188"/>
    </location>
</feature>
<evidence type="ECO:0000313" key="3">
    <source>
        <dbReference type="EMBL" id="KAK4085883.1"/>
    </source>
</evidence>
<dbReference type="Pfam" id="PF21902">
    <property type="entry name" value="PTM1-like_N"/>
    <property type="match status" value="1"/>
</dbReference>
<keyword evidence="1" id="KW-1133">Transmembrane helix</keyword>
<sequence length="468" mass="51040">MYSEPLPTSPDFPSYTVLYPSVVQAEMHLNSALLLLVQSLRVVAFTRSLPLDHTWANHQQCIDINSPATFQPLSQSSLFVNFATGGEGIVSVVVFELGDEHLGGIRALGSNEKEVLCTTKNSQSGLCSESQLGEFLISDKARRHARHPFITRAVNLSAPVSLHYPITDPGFYCVAAVGFTAKTFSATMTAIDPVSGSLPAFRGGELLLYQYLGPAWIVLAVVWMLRAFETSASLCWLVPLSAVQVALRWGSLELGVRGGAATVAVRILWYVAEAVECSGILMHTHRIATAGHPGDSKSWFVRTSLVLFIAMFTATSAADFVATAVSRAPAYANVPMGVFLGSYIAICIVRSLRRQTPVYGSKQARASSGLQVKVFAGLLGLICLFCAVVAVGNAWIAMQPIEALEFGHRFWRVRFWAIQTPFELVFLFWTACTVVYCRYQDSAETERVLDVEELRKLGSSTDSDGADY</sequence>
<protein>
    <recommendedName>
        <fullName evidence="2">PTM1-like N-terminal domain-containing protein</fullName>
    </recommendedName>
</protein>
<comment type="caution">
    <text evidence="3">The sequence shown here is derived from an EMBL/GenBank/DDBJ whole genome shotgun (WGS) entry which is preliminary data.</text>
</comment>
<dbReference type="Proteomes" id="UP001287286">
    <property type="component" value="Unassembled WGS sequence"/>
</dbReference>
<feature type="transmembrane region" description="Helical" evidence="1">
    <location>
        <begin position="305"/>
        <end position="325"/>
    </location>
</feature>
<reference evidence="3 4" key="1">
    <citation type="journal article" date="2024" name="Microbiol. Resour. Announc.">
        <title>Genome annotations for the ascomycete fungi Trichoderma harzianum, Trichoderma aggressivum, and Purpureocillium lilacinum.</title>
        <authorList>
            <person name="Beijen E.P.W."/>
            <person name="Ohm R.A."/>
        </authorList>
    </citation>
    <scope>NUCLEOTIDE SEQUENCE [LARGE SCALE GENOMIC DNA]</scope>
    <source>
        <strain evidence="3 4">CBS 150709</strain>
    </source>
</reference>
<proteinExistence type="predicted"/>
<name>A0ABR0BQ96_PURLI</name>
<dbReference type="EMBL" id="JAWRVI010000046">
    <property type="protein sequence ID" value="KAK4085883.1"/>
    <property type="molecule type" value="Genomic_DNA"/>
</dbReference>
<keyword evidence="1" id="KW-0812">Transmembrane</keyword>
<evidence type="ECO:0000259" key="2">
    <source>
        <dbReference type="Pfam" id="PF21902"/>
    </source>
</evidence>
<evidence type="ECO:0000313" key="4">
    <source>
        <dbReference type="Proteomes" id="UP001287286"/>
    </source>
</evidence>
<keyword evidence="4" id="KW-1185">Reference proteome</keyword>
<gene>
    <name evidence="3" type="ORF">Purlil1_9840</name>
</gene>
<feature type="transmembrane region" description="Helical" evidence="1">
    <location>
        <begin position="331"/>
        <end position="353"/>
    </location>
</feature>
<keyword evidence="1" id="KW-0472">Membrane</keyword>
<dbReference type="InterPro" id="IPR053938">
    <property type="entry name" value="PTM1-like_N"/>
</dbReference>
<feature type="transmembrane region" description="Helical" evidence="1">
    <location>
        <begin position="206"/>
        <end position="225"/>
    </location>
</feature>
<organism evidence="3 4">
    <name type="scientific">Purpureocillium lilacinum</name>
    <name type="common">Paecilomyces lilacinus</name>
    <dbReference type="NCBI Taxonomy" id="33203"/>
    <lineage>
        <taxon>Eukaryota</taxon>
        <taxon>Fungi</taxon>
        <taxon>Dikarya</taxon>
        <taxon>Ascomycota</taxon>
        <taxon>Pezizomycotina</taxon>
        <taxon>Sordariomycetes</taxon>
        <taxon>Hypocreomycetidae</taxon>
        <taxon>Hypocreales</taxon>
        <taxon>Ophiocordycipitaceae</taxon>
        <taxon>Purpureocillium</taxon>
    </lineage>
</organism>